<evidence type="ECO:0000313" key="1">
    <source>
        <dbReference type="EMBL" id="VDN13844.1"/>
    </source>
</evidence>
<evidence type="ECO:0000313" key="2">
    <source>
        <dbReference type="Proteomes" id="UP000281553"/>
    </source>
</evidence>
<gene>
    <name evidence="1" type="ORF">DILT_LOCUS9675</name>
</gene>
<protein>
    <submittedName>
        <fullName evidence="1">Uncharacterized protein</fullName>
    </submittedName>
</protein>
<name>A0A3P7LAU6_DIBLA</name>
<accession>A0A3P7LAU6</accession>
<proteinExistence type="predicted"/>
<keyword evidence="2" id="KW-1185">Reference proteome</keyword>
<dbReference type="EMBL" id="UYRU01057537">
    <property type="protein sequence ID" value="VDN13844.1"/>
    <property type="molecule type" value="Genomic_DNA"/>
</dbReference>
<sequence length="57" mass="6838">MHRFIATARDLLDWMEEKKEEMSHPSTLRYAIFTVTRLNHTKQAALRLADIWQHLLC</sequence>
<dbReference type="Proteomes" id="UP000281553">
    <property type="component" value="Unassembled WGS sequence"/>
</dbReference>
<organism evidence="1 2">
    <name type="scientific">Dibothriocephalus latus</name>
    <name type="common">Fish tapeworm</name>
    <name type="synonym">Diphyllobothrium latum</name>
    <dbReference type="NCBI Taxonomy" id="60516"/>
    <lineage>
        <taxon>Eukaryota</taxon>
        <taxon>Metazoa</taxon>
        <taxon>Spiralia</taxon>
        <taxon>Lophotrochozoa</taxon>
        <taxon>Platyhelminthes</taxon>
        <taxon>Cestoda</taxon>
        <taxon>Eucestoda</taxon>
        <taxon>Diphyllobothriidea</taxon>
        <taxon>Diphyllobothriidae</taxon>
        <taxon>Dibothriocephalus</taxon>
    </lineage>
</organism>
<dbReference type="AlphaFoldDB" id="A0A3P7LAU6"/>
<reference evidence="1 2" key="1">
    <citation type="submission" date="2018-11" db="EMBL/GenBank/DDBJ databases">
        <authorList>
            <consortium name="Pathogen Informatics"/>
        </authorList>
    </citation>
    <scope>NUCLEOTIDE SEQUENCE [LARGE SCALE GENOMIC DNA]</scope>
</reference>